<dbReference type="Pfam" id="PF22933">
    <property type="entry name" value="ComC_SSD"/>
    <property type="match status" value="1"/>
</dbReference>
<dbReference type="InterPro" id="IPR055462">
    <property type="entry name" value="DUF7034"/>
</dbReference>
<dbReference type="EMBL" id="LODT01000028">
    <property type="protein sequence ID" value="KYQ92813.1"/>
    <property type="molecule type" value="Genomic_DNA"/>
</dbReference>
<dbReference type="Pfam" id="PF25820">
    <property type="entry name" value="DUF7949"/>
    <property type="match status" value="1"/>
</dbReference>
<keyword evidence="1" id="KW-0472">Membrane</keyword>
<keyword evidence="8" id="KW-1185">Reference proteome</keyword>
<evidence type="ECO:0000259" key="2">
    <source>
        <dbReference type="Pfam" id="PF22933"/>
    </source>
</evidence>
<accession>A0A151ZFS1</accession>
<dbReference type="InterPro" id="IPR056645">
    <property type="entry name" value="DUF7743"/>
</dbReference>
<evidence type="ECO:0000259" key="4">
    <source>
        <dbReference type="Pfam" id="PF23034"/>
    </source>
</evidence>
<keyword evidence="1" id="KW-1133">Transmembrane helix</keyword>
<feature type="domain" description="DUF7949" evidence="6">
    <location>
        <begin position="1016"/>
        <end position="1049"/>
    </location>
</feature>
<evidence type="ECO:0008006" key="9">
    <source>
        <dbReference type="Google" id="ProtNLM"/>
    </source>
</evidence>
<evidence type="ECO:0000313" key="8">
    <source>
        <dbReference type="Proteomes" id="UP000076078"/>
    </source>
</evidence>
<evidence type="ECO:0000259" key="6">
    <source>
        <dbReference type="Pfam" id="PF25820"/>
    </source>
</evidence>
<sequence length="1348" mass="150004">MYKYIVPLILLVTICIGAVIGLDIRFISSDPLNNSYGTTLSGCLLSYELKLYDNGGGGFSGFNVTFYNQESGVPTVSSPSTIVYYTNSTTWIGKFSFTIAYGYGDIKLSVSPYTTSWLFDYQFQCLKQPYPLPIASIGQNYDCMFLDKLGPCTIPIRFNTTKYLSFTMEPIESTGISCFIQYQTSPSLYIMVCTQKTDPRQYTQLSPTLTYQLKDIYNRYTNITFTSIVQKGEGIASIDYKLYPAITNTSYNSIYFEYTTKNHVGQVFAVKGSATILPFIFQGNPSIKKKVAIIPRSGGIYTESIYSVYYLNYQINSTELAQFETKTLPATPLVVSATIPDTLFLTSIAWANLTSQNLFRSAVINRSFKGVQFPYYYQFPYGIIRGNYIDNTMRIVILLPGYSGSLTIATYSQTFIFPKDDSTSPQIEYIEIFRISIFRVLVRIKASDNESGVYSIVGSTDDKRSTFFQMDSSNMVFGDKLNGIFEKVVTFNAFNQVGANIIYTVTDFALNSKSYNNYIGPDSIPQYPFVKSQMNHDISLTKVYFKINDIDLSTIGCDNVMYINYTAASKSSIVQMRLLTEYLSDGPLFTGQWDDSVQMIAINFKMQPRLFTGDQPYLITSSEFEFVSSVVSAILGPDSRLRVSSDWADYEPPFITKVVAWPSVIVSPGQMVDMTFGWVLTVEDQGGNGFDRGLVSVISQYDGLEYNFTLQGTGSQSQDFNISIQIQNPVDCQSQLFTFSYVQLFDRGGHETLTFLNTFIKATVNQTAITLVCPLNMDNNPPVLTAFEVTGIYASSGAVDVGSQDRSFNVSLTITDNEGSQISLRHSPKVYLEDIYFNAFIVDCSYLPFTVNSQVTWMCPVTLPYGFGSSGGRLAISIYGFSDTLLNFGGYSAYDLMDLNLQDHIPIEFNKGPPLIQSTSRVSSLGGPIEIFGKYLGNTFIGDTVAVNIYYNGNTSDIYTEVLVNFITSDVILVNSILPGKHNLTVQVKINSTISSNLYTTIIDQIQDTKPPVIKCLGTPECGGPSNGKCTSSGCQCNSPWVGVDCLSQLLNNTVDIDPSSPNSGNNYNTTIDNEPVTLKSLISIVSIDEISFNGSVLVSHEFNEWVYTNTTSSQSNSNIQEYQYKSTIEYNGKSTKVVVTVQHYSARDTVFFAGEQLEMLPSTLKYKISVTSYAFKSPLNSLRLVMLASLESTQSHTCSNQEFTNDDSVSSDYMKLQINNNSLYGRFVKRAVIDNRIQQVSNQIIHSNQSTSSLSKEYIGILIPHFDSNVVVDPDFSLLVDTNNASDNENSICTSIENSGLTRIQKIGIIVGSVVFGVFLLIIGLFLLYKHNITVKVHLQKVIKLRK</sequence>
<reference evidence="7 8" key="1">
    <citation type="submission" date="2015-12" db="EMBL/GenBank/DDBJ databases">
        <title>Dictyostelia acquired genes for synthesis and detection of signals that induce cell-type specialization by lateral gene transfer from prokaryotes.</title>
        <authorList>
            <person name="Gloeckner G."/>
            <person name="Schaap P."/>
        </authorList>
    </citation>
    <scope>NUCLEOTIDE SEQUENCE [LARGE SCALE GENOMIC DNA]</scope>
    <source>
        <strain evidence="7 8">TK</strain>
    </source>
</reference>
<dbReference type="InterPro" id="IPR055463">
    <property type="entry name" value="DUF7035"/>
</dbReference>
<dbReference type="Pfam" id="PF23033">
    <property type="entry name" value="DUF7034"/>
    <property type="match status" value="1"/>
</dbReference>
<dbReference type="PANTHER" id="PTHR31378:SF17">
    <property type="match status" value="1"/>
</dbReference>
<organism evidence="7 8">
    <name type="scientific">Tieghemostelium lacteum</name>
    <name type="common">Slime mold</name>
    <name type="synonym">Dictyostelium lacteum</name>
    <dbReference type="NCBI Taxonomy" id="361077"/>
    <lineage>
        <taxon>Eukaryota</taxon>
        <taxon>Amoebozoa</taxon>
        <taxon>Evosea</taxon>
        <taxon>Eumycetozoa</taxon>
        <taxon>Dictyostelia</taxon>
        <taxon>Dictyosteliales</taxon>
        <taxon>Raperosteliaceae</taxon>
        <taxon>Tieghemostelium</taxon>
    </lineage>
</organism>
<proteinExistence type="predicted"/>
<comment type="caution">
    <text evidence="7">The sequence shown here is derived from an EMBL/GenBank/DDBJ whole genome shotgun (WGS) entry which is preliminary data.</text>
</comment>
<feature type="domain" description="DUF7743" evidence="5">
    <location>
        <begin position="421"/>
        <end position="535"/>
    </location>
</feature>
<dbReference type="InterPro" id="IPR057709">
    <property type="entry name" value="DUF7949"/>
</dbReference>
<gene>
    <name evidence="7" type="ORF">DLAC_05397</name>
</gene>
<evidence type="ECO:0000259" key="3">
    <source>
        <dbReference type="Pfam" id="PF23033"/>
    </source>
</evidence>
<feature type="domain" description="DUF7034" evidence="3">
    <location>
        <begin position="782"/>
        <end position="910"/>
    </location>
</feature>
<keyword evidence="1" id="KW-0812">Transmembrane</keyword>
<evidence type="ECO:0000259" key="5">
    <source>
        <dbReference type="Pfam" id="PF24893"/>
    </source>
</evidence>
<dbReference type="PANTHER" id="PTHR31378">
    <property type="entry name" value="EGF-LIKE DOMAIN-CONTAINING PROTEIN-RELATED-RELATED"/>
    <property type="match status" value="1"/>
</dbReference>
<dbReference type="OrthoDB" id="21427at2759"/>
<evidence type="ECO:0000256" key="1">
    <source>
        <dbReference type="SAM" id="Phobius"/>
    </source>
</evidence>
<feature type="domain" description="ComC supersandwich" evidence="2">
    <location>
        <begin position="1065"/>
        <end position="1280"/>
    </location>
</feature>
<evidence type="ECO:0000313" key="7">
    <source>
        <dbReference type="EMBL" id="KYQ92813.1"/>
    </source>
</evidence>
<dbReference type="InParanoid" id="A0A151ZFS1"/>
<name>A0A151ZFS1_TIELA</name>
<dbReference type="Pfam" id="PF23034">
    <property type="entry name" value="DUF7035"/>
    <property type="match status" value="1"/>
</dbReference>
<dbReference type="Proteomes" id="UP000076078">
    <property type="component" value="Unassembled WGS sequence"/>
</dbReference>
<feature type="transmembrane region" description="Helical" evidence="1">
    <location>
        <begin position="1308"/>
        <end position="1330"/>
    </location>
</feature>
<protein>
    <recommendedName>
        <fullName evidence="9">EGF-like domain-containing protein</fullName>
    </recommendedName>
</protein>
<feature type="domain" description="DUF7035" evidence="4">
    <location>
        <begin position="648"/>
        <end position="773"/>
    </location>
</feature>
<dbReference type="Pfam" id="PF24893">
    <property type="entry name" value="DUF7743"/>
    <property type="match status" value="1"/>
</dbReference>
<dbReference type="InterPro" id="IPR054484">
    <property type="entry name" value="ComC_SSD"/>
</dbReference>
<dbReference type="OMA" id="RTENENR"/>